<evidence type="ECO:0000256" key="1">
    <source>
        <dbReference type="SAM" id="Phobius"/>
    </source>
</evidence>
<feature type="transmembrane region" description="Helical" evidence="1">
    <location>
        <begin position="58"/>
        <end position="81"/>
    </location>
</feature>
<keyword evidence="1" id="KW-0812">Transmembrane</keyword>
<comment type="caution">
    <text evidence="2">The sequence shown here is derived from an EMBL/GenBank/DDBJ whole genome shotgun (WGS) entry which is preliminary data.</text>
</comment>
<name>A0AAD9TQU0_9ROSI</name>
<proteinExistence type="predicted"/>
<sequence>MKIFCCRDSNFSLNSGNVAFFFICFCFQEFLMCCLFPRKMNEYEMREGKIKSLCEMGLIVSKVLIFISVSDFFSFVCYVGFLGSIGLNSGNVVFFENAFVLRILWVVWFPGKWNGRKGKFKTFCKNGGV</sequence>
<evidence type="ECO:0000313" key="2">
    <source>
        <dbReference type="EMBL" id="KAK2640191.1"/>
    </source>
</evidence>
<keyword evidence="1" id="KW-1133">Transmembrane helix</keyword>
<keyword evidence="3" id="KW-1185">Reference proteome</keyword>
<feature type="transmembrane region" description="Helical" evidence="1">
    <location>
        <begin position="18"/>
        <end position="37"/>
    </location>
</feature>
<gene>
    <name evidence="2" type="ORF">Ddye_027986</name>
</gene>
<feature type="transmembrane region" description="Helical" evidence="1">
    <location>
        <begin position="93"/>
        <end position="111"/>
    </location>
</feature>
<dbReference type="EMBL" id="JANJYI010000008">
    <property type="protein sequence ID" value="KAK2640191.1"/>
    <property type="molecule type" value="Genomic_DNA"/>
</dbReference>
<reference evidence="2" key="1">
    <citation type="journal article" date="2023" name="Plant J.">
        <title>Genome sequences and population genomics provide insights into the demographic history, inbreeding, and mutation load of two 'living fossil' tree species of Dipteronia.</title>
        <authorList>
            <person name="Feng Y."/>
            <person name="Comes H.P."/>
            <person name="Chen J."/>
            <person name="Zhu S."/>
            <person name="Lu R."/>
            <person name="Zhang X."/>
            <person name="Li P."/>
            <person name="Qiu J."/>
            <person name="Olsen K.M."/>
            <person name="Qiu Y."/>
        </authorList>
    </citation>
    <scope>NUCLEOTIDE SEQUENCE</scope>
    <source>
        <strain evidence="2">KIB01</strain>
    </source>
</reference>
<dbReference type="AlphaFoldDB" id="A0AAD9TQU0"/>
<organism evidence="2 3">
    <name type="scientific">Dipteronia dyeriana</name>
    <dbReference type="NCBI Taxonomy" id="168575"/>
    <lineage>
        <taxon>Eukaryota</taxon>
        <taxon>Viridiplantae</taxon>
        <taxon>Streptophyta</taxon>
        <taxon>Embryophyta</taxon>
        <taxon>Tracheophyta</taxon>
        <taxon>Spermatophyta</taxon>
        <taxon>Magnoliopsida</taxon>
        <taxon>eudicotyledons</taxon>
        <taxon>Gunneridae</taxon>
        <taxon>Pentapetalae</taxon>
        <taxon>rosids</taxon>
        <taxon>malvids</taxon>
        <taxon>Sapindales</taxon>
        <taxon>Sapindaceae</taxon>
        <taxon>Hippocastanoideae</taxon>
        <taxon>Acereae</taxon>
        <taxon>Dipteronia</taxon>
    </lineage>
</organism>
<dbReference type="Proteomes" id="UP001280121">
    <property type="component" value="Unassembled WGS sequence"/>
</dbReference>
<protein>
    <submittedName>
        <fullName evidence="2">Uncharacterized protein</fullName>
    </submittedName>
</protein>
<accession>A0AAD9TQU0</accession>
<keyword evidence="1" id="KW-0472">Membrane</keyword>
<evidence type="ECO:0000313" key="3">
    <source>
        <dbReference type="Proteomes" id="UP001280121"/>
    </source>
</evidence>